<proteinExistence type="predicted"/>
<keyword evidence="2" id="KW-1133">Transmembrane helix</keyword>
<name>A0A844APP4_9BURK</name>
<evidence type="ECO:0000313" key="4">
    <source>
        <dbReference type="EMBL" id="MRD45914.1"/>
    </source>
</evidence>
<sequence length="276" mass="28792">MSYILDALRKADAQRARESAQGINSQGARLPSGVNEPGRLRPWYYVGAGVAVVAVAFAAWALYNRQPEVSQAQAVKAQQAQRDDVVAAAPVIINAEPRPQPQPGEAIRMPMMAPMGPVVGSKVMPESPQLPPQFTQQAQPRFTGKPQAAPRQLGSNAPGVAPLPLPPAQQQPPGMEPPAMPTAPPAATGPAPIAPLLPPVAANAPPAPPVAGLPADAPKLSISGGVYSANRAQRMLIVNGQVFSEGSEITSGVVLEEVKPKIAVLKFRGARYSVSY</sequence>
<keyword evidence="2" id="KW-0812">Transmembrane</keyword>
<dbReference type="EMBL" id="WJBU01000001">
    <property type="protein sequence ID" value="MRD45914.1"/>
    <property type="molecule type" value="Genomic_DNA"/>
</dbReference>
<keyword evidence="2" id="KW-0472">Membrane</keyword>
<gene>
    <name evidence="4" type="ORF">GHT07_01380</name>
</gene>
<keyword evidence="5" id="KW-1185">Reference proteome</keyword>
<protein>
    <recommendedName>
        <fullName evidence="3">Type II secretion system protein GspB C-terminal domain-containing protein</fullName>
    </recommendedName>
</protein>
<dbReference type="RefSeq" id="WP_153583254.1">
    <property type="nucleotide sequence ID" value="NZ_WJBU01000001.1"/>
</dbReference>
<organism evidence="4 5">
    <name type="scientific">Caenimonas koreensis DSM 17982</name>
    <dbReference type="NCBI Taxonomy" id="1121255"/>
    <lineage>
        <taxon>Bacteria</taxon>
        <taxon>Pseudomonadati</taxon>
        <taxon>Pseudomonadota</taxon>
        <taxon>Betaproteobacteria</taxon>
        <taxon>Burkholderiales</taxon>
        <taxon>Comamonadaceae</taxon>
        <taxon>Caenimonas</taxon>
    </lineage>
</organism>
<evidence type="ECO:0000256" key="1">
    <source>
        <dbReference type="SAM" id="MobiDB-lite"/>
    </source>
</evidence>
<feature type="region of interest" description="Disordered" evidence="1">
    <location>
        <begin position="123"/>
        <end position="194"/>
    </location>
</feature>
<feature type="domain" description="Type II secretion system protein GspB C-terminal" evidence="3">
    <location>
        <begin position="218"/>
        <end position="274"/>
    </location>
</feature>
<comment type="caution">
    <text evidence="4">The sequence shown here is derived from an EMBL/GenBank/DDBJ whole genome shotgun (WGS) entry which is preliminary data.</text>
</comment>
<evidence type="ECO:0000256" key="2">
    <source>
        <dbReference type="SAM" id="Phobius"/>
    </source>
</evidence>
<dbReference type="Pfam" id="PF16537">
    <property type="entry name" value="T2SSB"/>
    <property type="match status" value="1"/>
</dbReference>
<reference evidence="4 5" key="1">
    <citation type="submission" date="2019-11" db="EMBL/GenBank/DDBJ databases">
        <title>Caenimonas koreensis gen. nov., sp. nov., isolated from activated sludge.</title>
        <authorList>
            <person name="Seung H.R."/>
        </authorList>
    </citation>
    <scope>NUCLEOTIDE SEQUENCE [LARGE SCALE GENOMIC DNA]</scope>
    <source>
        <strain evidence="4 5">EMB320</strain>
    </source>
</reference>
<evidence type="ECO:0000259" key="3">
    <source>
        <dbReference type="Pfam" id="PF16537"/>
    </source>
</evidence>
<dbReference type="InterPro" id="IPR032389">
    <property type="entry name" value="GspB_C"/>
</dbReference>
<dbReference type="Proteomes" id="UP000487350">
    <property type="component" value="Unassembled WGS sequence"/>
</dbReference>
<feature type="transmembrane region" description="Helical" evidence="2">
    <location>
        <begin position="43"/>
        <end position="63"/>
    </location>
</feature>
<dbReference type="GO" id="GO:0015627">
    <property type="term" value="C:type II protein secretion system complex"/>
    <property type="evidence" value="ECO:0007669"/>
    <property type="project" value="InterPro"/>
</dbReference>
<accession>A0A844APP4</accession>
<dbReference type="OrthoDB" id="5432325at2"/>
<evidence type="ECO:0000313" key="5">
    <source>
        <dbReference type="Proteomes" id="UP000487350"/>
    </source>
</evidence>
<dbReference type="AlphaFoldDB" id="A0A844APP4"/>
<feature type="compositionally biased region" description="Pro residues" evidence="1">
    <location>
        <begin position="161"/>
        <end position="184"/>
    </location>
</feature>